<evidence type="ECO:0000313" key="2">
    <source>
        <dbReference type="Proteomes" id="UP000324222"/>
    </source>
</evidence>
<accession>A0A5B7IFY0</accession>
<sequence>MSLSQVRENSDHALRNCDLRLRLSRHTLVEVVVEVGEVVVEGVQSVSVDCGRLAEEQSCRLLSANDKLRPERLVLAPVWRGLGLWLVLDLCFTFSDGCRCQSMSLSVLVAPLRKRDLFLLVVSVLEYELLLSPSPFLPEDMAELQFWLQDFTSTKLRSVKQTDWRSGN</sequence>
<proteinExistence type="predicted"/>
<name>A0A5B7IFY0_PORTR</name>
<protein>
    <submittedName>
        <fullName evidence="1">Uncharacterized protein</fullName>
    </submittedName>
</protein>
<keyword evidence="2" id="KW-1185">Reference proteome</keyword>
<dbReference type="EMBL" id="VSRR010051381">
    <property type="protein sequence ID" value="MPC79534.1"/>
    <property type="molecule type" value="Genomic_DNA"/>
</dbReference>
<comment type="caution">
    <text evidence="1">The sequence shown here is derived from an EMBL/GenBank/DDBJ whole genome shotgun (WGS) entry which is preliminary data.</text>
</comment>
<dbReference type="AlphaFoldDB" id="A0A5B7IFY0"/>
<evidence type="ECO:0000313" key="1">
    <source>
        <dbReference type="EMBL" id="MPC79534.1"/>
    </source>
</evidence>
<organism evidence="1 2">
    <name type="scientific">Portunus trituberculatus</name>
    <name type="common">Swimming crab</name>
    <name type="synonym">Neptunus trituberculatus</name>
    <dbReference type="NCBI Taxonomy" id="210409"/>
    <lineage>
        <taxon>Eukaryota</taxon>
        <taxon>Metazoa</taxon>
        <taxon>Ecdysozoa</taxon>
        <taxon>Arthropoda</taxon>
        <taxon>Crustacea</taxon>
        <taxon>Multicrustacea</taxon>
        <taxon>Malacostraca</taxon>
        <taxon>Eumalacostraca</taxon>
        <taxon>Eucarida</taxon>
        <taxon>Decapoda</taxon>
        <taxon>Pleocyemata</taxon>
        <taxon>Brachyura</taxon>
        <taxon>Eubrachyura</taxon>
        <taxon>Portunoidea</taxon>
        <taxon>Portunidae</taxon>
        <taxon>Portuninae</taxon>
        <taxon>Portunus</taxon>
    </lineage>
</organism>
<gene>
    <name evidence="1" type="ORF">E2C01_074064</name>
</gene>
<dbReference type="Proteomes" id="UP000324222">
    <property type="component" value="Unassembled WGS sequence"/>
</dbReference>
<reference evidence="1 2" key="1">
    <citation type="submission" date="2019-05" db="EMBL/GenBank/DDBJ databases">
        <title>Another draft genome of Portunus trituberculatus and its Hox gene families provides insights of decapod evolution.</title>
        <authorList>
            <person name="Jeong J.-H."/>
            <person name="Song I."/>
            <person name="Kim S."/>
            <person name="Choi T."/>
            <person name="Kim D."/>
            <person name="Ryu S."/>
            <person name="Kim W."/>
        </authorList>
    </citation>
    <scope>NUCLEOTIDE SEQUENCE [LARGE SCALE GENOMIC DNA]</scope>
    <source>
        <tissue evidence="1">Muscle</tissue>
    </source>
</reference>